<feature type="transmembrane region" description="Helical" evidence="7">
    <location>
        <begin position="21"/>
        <end position="43"/>
    </location>
</feature>
<evidence type="ECO:0000259" key="8">
    <source>
        <dbReference type="PROSITE" id="PS51296"/>
    </source>
</evidence>
<name>A0AAV4LJW1_9BACL</name>
<evidence type="ECO:0000256" key="4">
    <source>
        <dbReference type="ARBA" id="ARBA00023014"/>
    </source>
</evidence>
<evidence type="ECO:0000256" key="5">
    <source>
        <dbReference type="ARBA" id="ARBA00023157"/>
    </source>
</evidence>
<dbReference type="PROSITE" id="PS51318">
    <property type="entry name" value="TAT"/>
    <property type="match status" value="1"/>
</dbReference>
<dbReference type="Gene3D" id="2.102.10.10">
    <property type="entry name" value="Rieske [2Fe-2S] iron-sulphur domain"/>
    <property type="match status" value="1"/>
</dbReference>
<dbReference type="SUPFAM" id="SSF50022">
    <property type="entry name" value="ISP domain"/>
    <property type="match status" value="1"/>
</dbReference>
<comment type="caution">
    <text evidence="9">The sequence shown here is derived from an EMBL/GenBank/DDBJ whole genome shotgun (WGS) entry which is preliminary data.</text>
</comment>
<dbReference type="Gene3D" id="1.20.5.510">
    <property type="entry name" value="Single helix bin"/>
    <property type="match status" value="1"/>
</dbReference>
<dbReference type="PANTHER" id="PTHR10134">
    <property type="entry name" value="CYTOCHROME B-C1 COMPLEX SUBUNIT RIESKE, MITOCHONDRIAL"/>
    <property type="match status" value="1"/>
</dbReference>
<dbReference type="RefSeq" id="WP_282201067.1">
    <property type="nucleotide sequence ID" value="NZ_BOQE01000001.1"/>
</dbReference>
<dbReference type="InterPro" id="IPR017941">
    <property type="entry name" value="Rieske_2Fe-2S"/>
</dbReference>
<accession>A0AAV4LJW1</accession>
<sequence length="182" mass="19989">MSDEKKNAEKESLSRRQFLTYALGGTGAFMAAAIVSPMIPFAIDPLTRAGGTDYVEVGKESDFDDKLPKKVEFKVKKKDGWVESDVQLTAWIIKDQQGKILAMSNICTHLGCGINGTVDANGKSESPKDGKWFFLCPCHGSKFDKFGVNSPESPARRPLDVYDVKVENGIVKLGTSIQQRKV</sequence>
<evidence type="ECO:0000313" key="9">
    <source>
        <dbReference type="EMBL" id="GIM48164.1"/>
    </source>
</evidence>
<keyword evidence="1" id="KW-0001">2Fe-2S</keyword>
<proteinExistence type="predicted"/>
<dbReference type="PROSITE" id="PS51296">
    <property type="entry name" value="RIESKE"/>
    <property type="match status" value="1"/>
</dbReference>
<dbReference type="InterPro" id="IPR036922">
    <property type="entry name" value="Rieske_2Fe-2S_sf"/>
</dbReference>
<dbReference type="CDD" id="cd03467">
    <property type="entry name" value="Rieske"/>
    <property type="match status" value="1"/>
</dbReference>
<organism evidence="9 10">
    <name type="scientific">Collibacillus ludicampi</name>
    <dbReference type="NCBI Taxonomy" id="2771369"/>
    <lineage>
        <taxon>Bacteria</taxon>
        <taxon>Bacillati</taxon>
        <taxon>Bacillota</taxon>
        <taxon>Bacilli</taxon>
        <taxon>Bacillales</taxon>
        <taxon>Alicyclobacillaceae</taxon>
        <taxon>Collibacillus</taxon>
    </lineage>
</organism>
<dbReference type="GO" id="GO:0046872">
    <property type="term" value="F:metal ion binding"/>
    <property type="evidence" value="ECO:0007669"/>
    <property type="project" value="UniProtKB-KW"/>
</dbReference>
<keyword evidence="4" id="KW-0411">Iron-sulfur</keyword>
<evidence type="ECO:0000256" key="2">
    <source>
        <dbReference type="ARBA" id="ARBA00022723"/>
    </source>
</evidence>
<dbReference type="GO" id="GO:0004497">
    <property type="term" value="F:monooxygenase activity"/>
    <property type="evidence" value="ECO:0007669"/>
    <property type="project" value="UniProtKB-ARBA"/>
</dbReference>
<keyword evidence="7" id="KW-0812">Transmembrane</keyword>
<dbReference type="GO" id="GO:0051537">
    <property type="term" value="F:2 iron, 2 sulfur cluster binding"/>
    <property type="evidence" value="ECO:0007669"/>
    <property type="project" value="UniProtKB-KW"/>
</dbReference>
<dbReference type="GO" id="GO:0016705">
    <property type="term" value="F:oxidoreductase activity, acting on paired donors, with incorporation or reduction of molecular oxygen"/>
    <property type="evidence" value="ECO:0007669"/>
    <property type="project" value="UniProtKB-ARBA"/>
</dbReference>
<evidence type="ECO:0000313" key="10">
    <source>
        <dbReference type="Proteomes" id="UP001057291"/>
    </source>
</evidence>
<feature type="domain" description="Rieske" evidence="8">
    <location>
        <begin position="92"/>
        <end position="173"/>
    </location>
</feature>
<keyword evidence="7" id="KW-0472">Membrane</keyword>
<keyword evidence="10" id="KW-1185">Reference proteome</keyword>
<gene>
    <name evidence="9" type="primary">qcrA</name>
    <name evidence="9" type="ORF">DNHGIG_37130</name>
</gene>
<comment type="cofactor">
    <cofactor evidence="6">
        <name>[2Fe-2S] cluster</name>
        <dbReference type="ChEBI" id="CHEBI:190135"/>
    </cofactor>
</comment>
<keyword evidence="7" id="KW-1133">Transmembrane helix</keyword>
<evidence type="ECO:0000256" key="1">
    <source>
        <dbReference type="ARBA" id="ARBA00022714"/>
    </source>
</evidence>
<dbReference type="InterPro" id="IPR014349">
    <property type="entry name" value="Rieske_Fe-S_prot"/>
</dbReference>
<reference evidence="9" key="1">
    <citation type="journal article" date="2023" name="Int. J. Syst. Evol. Microbiol.">
        <title>Collibacillus ludicampi gen. nov., sp. nov., a new soil bacterium of the family Alicyclobacillaceae.</title>
        <authorList>
            <person name="Jojima T."/>
            <person name="Ioku Y."/>
            <person name="Fukuta Y."/>
            <person name="Shirasaka N."/>
            <person name="Matsumura Y."/>
            <person name="Mori M."/>
        </authorList>
    </citation>
    <scope>NUCLEOTIDE SEQUENCE</scope>
    <source>
        <strain evidence="9">TP075</strain>
    </source>
</reference>
<dbReference type="Pfam" id="PF00355">
    <property type="entry name" value="Rieske"/>
    <property type="match status" value="1"/>
</dbReference>
<keyword evidence="2" id="KW-0479">Metal-binding</keyword>
<dbReference type="GO" id="GO:0016020">
    <property type="term" value="C:membrane"/>
    <property type="evidence" value="ECO:0007669"/>
    <property type="project" value="InterPro"/>
</dbReference>
<dbReference type="EMBL" id="BOQE01000001">
    <property type="protein sequence ID" value="GIM48164.1"/>
    <property type="molecule type" value="Genomic_DNA"/>
</dbReference>
<dbReference type="InterPro" id="IPR005805">
    <property type="entry name" value="Rieske_Fe-S_prot_C"/>
</dbReference>
<dbReference type="AlphaFoldDB" id="A0AAV4LJW1"/>
<evidence type="ECO:0000256" key="3">
    <source>
        <dbReference type="ARBA" id="ARBA00023004"/>
    </source>
</evidence>
<evidence type="ECO:0000256" key="7">
    <source>
        <dbReference type="SAM" id="Phobius"/>
    </source>
</evidence>
<protein>
    <submittedName>
        <fullName evidence="9">Menaquinol-cytochrome C reductase iron-sulfur subunit</fullName>
    </submittedName>
</protein>
<dbReference type="InterPro" id="IPR006311">
    <property type="entry name" value="TAT_signal"/>
</dbReference>
<evidence type="ECO:0000256" key="6">
    <source>
        <dbReference type="ARBA" id="ARBA00034078"/>
    </source>
</evidence>
<keyword evidence="5" id="KW-1015">Disulfide bond</keyword>
<dbReference type="Proteomes" id="UP001057291">
    <property type="component" value="Unassembled WGS sequence"/>
</dbReference>
<keyword evidence="3" id="KW-0408">Iron</keyword>
<dbReference type="PRINTS" id="PR00162">
    <property type="entry name" value="RIESKE"/>
</dbReference>